<name>A0A2M7VBL5_9BACT</name>
<keyword evidence="2 3" id="KW-0067">ATP-binding</keyword>
<dbReference type="InterPro" id="IPR008271">
    <property type="entry name" value="Ser/Thr_kinase_AS"/>
</dbReference>
<dbReference type="PROSITE" id="PS00107">
    <property type="entry name" value="PROTEIN_KINASE_ATP"/>
    <property type="match status" value="1"/>
</dbReference>
<comment type="caution">
    <text evidence="5">The sequence shown here is derived from an EMBL/GenBank/DDBJ whole genome shotgun (WGS) entry which is preliminary data.</text>
</comment>
<dbReference type="CDD" id="cd14014">
    <property type="entry name" value="STKc_PknB_like"/>
    <property type="match status" value="1"/>
</dbReference>
<proteinExistence type="predicted"/>
<dbReference type="Gene3D" id="1.10.510.10">
    <property type="entry name" value="Transferase(Phosphotransferase) domain 1"/>
    <property type="match status" value="1"/>
</dbReference>
<sequence>MFVLDERYELIRLLGEGGFGKVYEAMDLSTGQVCVVKMISQADKYTTQEELQEILKKEFVLLASLPEHPHLVTVLGGGIYYAMEKFGRPLSQYKGGDKKSPYFVPQVMTGVFKALWEYHKRGLAHLDVKPSNVLVEQVDDNFQVKLIDPNLSPQGEMFAGTPEYSSPEFCLDASGATPRSDLYSAGLLFYELLTGNRPWHWIEDHTDLITIRQISAHPRWDRDLPVGIRRLVDDLLMADSNRRPKDVMSCLKRLEPYPKIY</sequence>
<protein>
    <recommendedName>
        <fullName evidence="4">Protein kinase domain-containing protein</fullName>
    </recommendedName>
</protein>
<evidence type="ECO:0000256" key="1">
    <source>
        <dbReference type="ARBA" id="ARBA00022741"/>
    </source>
</evidence>
<organism evidence="5 6">
    <name type="scientific">Candidatus Magasanikbacteria bacterium CG_4_10_14_0_2_um_filter_33_14</name>
    <dbReference type="NCBI Taxonomy" id="1974636"/>
    <lineage>
        <taxon>Bacteria</taxon>
        <taxon>Candidatus Magasanikiibacteriota</taxon>
    </lineage>
</organism>
<dbReference type="PANTHER" id="PTHR44167:SF24">
    <property type="entry name" value="SERINE_THREONINE-PROTEIN KINASE CHK2"/>
    <property type="match status" value="1"/>
</dbReference>
<dbReference type="PROSITE" id="PS00108">
    <property type="entry name" value="PROTEIN_KINASE_ST"/>
    <property type="match status" value="1"/>
</dbReference>
<dbReference type="GO" id="GO:0005524">
    <property type="term" value="F:ATP binding"/>
    <property type="evidence" value="ECO:0007669"/>
    <property type="project" value="UniProtKB-UniRule"/>
</dbReference>
<feature type="domain" description="Protein kinase" evidence="4">
    <location>
        <begin position="8"/>
        <end position="260"/>
    </location>
</feature>
<dbReference type="SMART" id="SM00220">
    <property type="entry name" value="S_TKc"/>
    <property type="match status" value="1"/>
</dbReference>
<dbReference type="Pfam" id="PF00069">
    <property type="entry name" value="Pkinase"/>
    <property type="match status" value="1"/>
</dbReference>
<dbReference type="InterPro" id="IPR011009">
    <property type="entry name" value="Kinase-like_dom_sf"/>
</dbReference>
<reference evidence="6" key="1">
    <citation type="submission" date="2017-09" db="EMBL/GenBank/DDBJ databases">
        <title>Depth-based differentiation of microbial function through sediment-hosted aquifers and enrichment of novel symbionts in the deep terrestrial subsurface.</title>
        <authorList>
            <person name="Probst A.J."/>
            <person name="Ladd B."/>
            <person name="Jarett J.K."/>
            <person name="Geller-Mcgrath D.E."/>
            <person name="Sieber C.M.K."/>
            <person name="Emerson J.B."/>
            <person name="Anantharaman K."/>
            <person name="Thomas B.C."/>
            <person name="Malmstrom R."/>
            <person name="Stieglmeier M."/>
            <person name="Klingl A."/>
            <person name="Woyke T."/>
            <person name="Ryan C.M."/>
            <person name="Banfield J.F."/>
        </authorList>
    </citation>
    <scope>NUCLEOTIDE SEQUENCE [LARGE SCALE GENOMIC DNA]</scope>
</reference>
<dbReference type="EMBL" id="PFPL01000030">
    <property type="protein sequence ID" value="PIZ96284.1"/>
    <property type="molecule type" value="Genomic_DNA"/>
</dbReference>
<gene>
    <name evidence="5" type="ORF">COX80_01750</name>
</gene>
<evidence type="ECO:0000256" key="3">
    <source>
        <dbReference type="PROSITE-ProRule" id="PRU10141"/>
    </source>
</evidence>
<dbReference type="SUPFAM" id="SSF56112">
    <property type="entry name" value="Protein kinase-like (PK-like)"/>
    <property type="match status" value="1"/>
</dbReference>
<keyword evidence="1 3" id="KW-0547">Nucleotide-binding</keyword>
<evidence type="ECO:0000313" key="6">
    <source>
        <dbReference type="Proteomes" id="UP000231453"/>
    </source>
</evidence>
<dbReference type="InterPro" id="IPR017441">
    <property type="entry name" value="Protein_kinase_ATP_BS"/>
</dbReference>
<dbReference type="InterPro" id="IPR000719">
    <property type="entry name" value="Prot_kinase_dom"/>
</dbReference>
<evidence type="ECO:0000256" key="2">
    <source>
        <dbReference type="ARBA" id="ARBA00022840"/>
    </source>
</evidence>
<dbReference type="PROSITE" id="PS50011">
    <property type="entry name" value="PROTEIN_KINASE_DOM"/>
    <property type="match status" value="1"/>
</dbReference>
<accession>A0A2M7VBL5</accession>
<dbReference type="AlphaFoldDB" id="A0A2M7VBL5"/>
<evidence type="ECO:0000313" key="5">
    <source>
        <dbReference type="EMBL" id="PIZ96284.1"/>
    </source>
</evidence>
<feature type="binding site" evidence="3">
    <location>
        <position position="37"/>
    </location>
    <ligand>
        <name>ATP</name>
        <dbReference type="ChEBI" id="CHEBI:30616"/>
    </ligand>
</feature>
<evidence type="ECO:0000259" key="4">
    <source>
        <dbReference type="PROSITE" id="PS50011"/>
    </source>
</evidence>
<dbReference type="GO" id="GO:0004672">
    <property type="term" value="F:protein kinase activity"/>
    <property type="evidence" value="ECO:0007669"/>
    <property type="project" value="InterPro"/>
</dbReference>
<dbReference type="PANTHER" id="PTHR44167">
    <property type="entry name" value="OVARIAN-SPECIFIC SERINE/THREONINE-PROTEIN KINASE LOK-RELATED"/>
    <property type="match status" value="1"/>
</dbReference>
<dbReference type="Proteomes" id="UP000231453">
    <property type="component" value="Unassembled WGS sequence"/>
</dbReference>
<dbReference type="Gene3D" id="3.30.200.20">
    <property type="entry name" value="Phosphorylase Kinase, domain 1"/>
    <property type="match status" value="1"/>
</dbReference>